<organism evidence="1">
    <name type="scientific">bioreactor metagenome</name>
    <dbReference type="NCBI Taxonomy" id="1076179"/>
    <lineage>
        <taxon>unclassified sequences</taxon>
        <taxon>metagenomes</taxon>
        <taxon>ecological metagenomes</taxon>
    </lineage>
</organism>
<gene>
    <name evidence="1" type="ORF">SDC9_140295</name>
</gene>
<comment type="caution">
    <text evidence="1">The sequence shown here is derived from an EMBL/GenBank/DDBJ whole genome shotgun (WGS) entry which is preliminary data.</text>
</comment>
<protein>
    <submittedName>
        <fullName evidence="1">Uncharacterized protein</fullName>
    </submittedName>
</protein>
<dbReference type="EMBL" id="VSSQ01040002">
    <property type="protein sequence ID" value="MPM93159.1"/>
    <property type="molecule type" value="Genomic_DNA"/>
</dbReference>
<reference evidence="1" key="1">
    <citation type="submission" date="2019-08" db="EMBL/GenBank/DDBJ databases">
        <authorList>
            <person name="Kucharzyk K."/>
            <person name="Murdoch R.W."/>
            <person name="Higgins S."/>
            <person name="Loffler F."/>
        </authorList>
    </citation>
    <scope>NUCLEOTIDE SEQUENCE</scope>
</reference>
<sequence>MLHYQIPSGGNYVIFCHLFDNFSWQSFIIGWITKNEIKFFSLCGQIGNHLHRIAFNNYSFLFRLRFGNIAANKLQAGLTFINKKNFFRAPAPSFQAKIPCPGEQIQNMRVNYFCTYNTKK</sequence>
<evidence type="ECO:0000313" key="1">
    <source>
        <dbReference type="EMBL" id="MPM93159.1"/>
    </source>
</evidence>
<accession>A0A645DV31</accession>
<dbReference type="AlphaFoldDB" id="A0A645DV31"/>
<name>A0A645DV31_9ZZZZ</name>
<proteinExistence type="predicted"/>